<dbReference type="InterPro" id="IPR022686">
    <property type="entry name" value="G2P_N"/>
</dbReference>
<organism evidence="2 3">
    <name type="scientific">Acinetobacter tibetensis</name>
    <dbReference type="NCBI Taxonomy" id="2943497"/>
    <lineage>
        <taxon>Bacteria</taxon>
        <taxon>Pseudomonadati</taxon>
        <taxon>Pseudomonadota</taxon>
        <taxon>Gammaproteobacteria</taxon>
        <taxon>Moraxellales</taxon>
        <taxon>Moraxellaceae</taxon>
        <taxon>Acinetobacter</taxon>
    </lineage>
</organism>
<name>A0AAE9S0L7_9GAMM</name>
<dbReference type="EMBL" id="CP098732">
    <property type="protein sequence ID" value="USE83917.1"/>
    <property type="molecule type" value="Genomic_DNA"/>
</dbReference>
<keyword evidence="3" id="KW-1185">Reference proteome</keyword>
<evidence type="ECO:0000259" key="1">
    <source>
        <dbReference type="Pfam" id="PF05144"/>
    </source>
</evidence>
<dbReference type="NCBIfam" id="TIGR01629">
    <property type="entry name" value="rep_II_X"/>
    <property type="match status" value="1"/>
</dbReference>
<reference evidence="2" key="1">
    <citation type="submission" date="2022-06" db="EMBL/GenBank/DDBJ databases">
        <title>Isolation, identification and characterization of iprodione-degrading strains in Lhasa, Tibet.</title>
        <authorList>
            <person name="Pan H."/>
        </authorList>
    </citation>
    <scope>NUCLEOTIDE SEQUENCE</scope>
    <source>
        <strain evidence="2">Y-23</strain>
    </source>
</reference>
<accession>A0AAE9S0L7</accession>
<proteinExistence type="predicted"/>
<feature type="domain" description="Replication-associated protein G2P N-terminal" evidence="1">
    <location>
        <begin position="11"/>
        <end position="195"/>
    </location>
</feature>
<sequence>MYSRQQESYGQQWVHGSHNDRIQVKAKNANTIVIQGNLFKWLYGHNVTGSTDLIQLVSDTVDELTHVFDALTPTNDELDNIKQGLFKIHRIDLNKAILFADKQQAQVYLAKIKEHGTYPRRKKETQGNGTYFGLRSTRTTLLYYHKGTEVSTHKKQHKRITAELQAYADCMVRCEVRLYSQHLRDNNLNYGHVWDDDLVVKTVDEQHALLNLPPPIAEKDLPPKYVRFLATYKQGALPIAYTASTTVRFKRDLAKKYGILV</sequence>
<gene>
    <name evidence="2" type="ORF">M5E07_03510</name>
</gene>
<dbReference type="Pfam" id="PF05144">
    <property type="entry name" value="Phage_CRI"/>
    <property type="match status" value="1"/>
</dbReference>
<dbReference type="AlphaFoldDB" id="A0AAE9S0L7"/>
<dbReference type="KEGG" id="atz:M5E07_03510"/>
<protein>
    <submittedName>
        <fullName evidence="2">Phage/plasmid replication protein, II/X family</fullName>
    </submittedName>
</protein>
<dbReference type="Proteomes" id="UP001056716">
    <property type="component" value="Chromosome"/>
</dbReference>
<evidence type="ECO:0000313" key="3">
    <source>
        <dbReference type="Proteomes" id="UP001056716"/>
    </source>
</evidence>
<dbReference type="InterPro" id="IPR006516">
    <property type="entry name" value="G2P"/>
</dbReference>
<dbReference type="GO" id="GO:0006260">
    <property type="term" value="P:DNA replication"/>
    <property type="evidence" value="ECO:0007669"/>
    <property type="project" value="InterPro"/>
</dbReference>
<evidence type="ECO:0000313" key="2">
    <source>
        <dbReference type="EMBL" id="USE83917.1"/>
    </source>
</evidence>